<dbReference type="GO" id="GO:0070681">
    <property type="term" value="P:glutaminyl-tRNAGln biosynthesis via transamidation"/>
    <property type="evidence" value="ECO:0007669"/>
    <property type="project" value="TreeGrafter"/>
</dbReference>
<sequence>MKKHFKRCYNRLVSEWSLRHEIAYKYNMKLEKQLIQHLAQLSRITMDAYEQELITKDLSRIIAHVDTLRSVKTQTVEPTHQVTNLSNITRDDLVTEKHERDHILKSVPSQEGGYIKIQKVL</sequence>
<dbReference type="HAMAP" id="MF_00122">
    <property type="entry name" value="GatC"/>
    <property type="match status" value="1"/>
</dbReference>
<evidence type="ECO:0000256" key="1">
    <source>
        <dbReference type="HAMAP-Rule" id="MF_00122"/>
    </source>
</evidence>
<keyword evidence="1" id="KW-0547">Nucleotide-binding</keyword>
<evidence type="ECO:0000313" key="3">
    <source>
        <dbReference type="Proteomes" id="UP000177165"/>
    </source>
</evidence>
<dbReference type="Pfam" id="PF02686">
    <property type="entry name" value="GatC"/>
    <property type="match status" value="1"/>
</dbReference>
<dbReference type="Proteomes" id="UP000177165">
    <property type="component" value="Unassembled WGS sequence"/>
</dbReference>
<gene>
    <name evidence="1" type="primary">gatC</name>
    <name evidence="2" type="ORF">A3B74_02710</name>
</gene>
<comment type="similarity">
    <text evidence="1">Belongs to the GatC family.</text>
</comment>
<dbReference type="PANTHER" id="PTHR15004">
    <property type="entry name" value="GLUTAMYL-TRNA(GLN) AMIDOTRANSFERASE SUBUNIT C, MITOCHONDRIAL"/>
    <property type="match status" value="1"/>
</dbReference>
<dbReference type="EMBL" id="MHKB01000008">
    <property type="protein sequence ID" value="OGY79659.1"/>
    <property type="molecule type" value="Genomic_DNA"/>
</dbReference>
<dbReference type="GO" id="GO:0050567">
    <property type="term" value="F:glutaminyl-tRNA synthase (glutamine-hydrolyzing) activity"/>
    <property type="evidence" value="ECO:0007669"/>
    <property type="project" value="UniProtKB-UniRule"/>
</dbReference>
<dbReference type="NCBIfam" id="TIGR00135">
    <property type="entry name" value="gatC"/>
    <property type="match status" value="1"/>
</dbReference>
<keyword evidence="1" id="KW-0067">ATP-binding</keyword>
<comment type="function">
    <text evidence="1">Allows the formation of correctly charged Asn-tRNA(Asn) or Gln-tRNA(Gln) through the transamidation of misacylated Asp-tRNA(Asn) or Glu-tRNA(Gln) in organisms which lack either or both of asparaginyl-tRNA or glutaminyl-tRNA synthetases. The reaction takes place in the presence of glutamine and ATP through an activated phospho-Asp-tRNA(Asn) or phospho-Glu-tRNA(Gln).</text>
</comment>
<dbReference type="GO" id="GO:0006450">
    <property type="term" value="P:regulation of translational fidelity"/>
    <property type="evidence" value="ECO:0007669"/>
    <property type="project" value="InterPro"/>
</dbReference>
<reference evidence="2 3" key="1">
    <citation type="journal article" date="2016" name="Nat. Commun.">
        <title>Thousands of microbial genomes shed light on interconnected biogeochemical processes in an aquifer system.</title>
        <authorList>
            <person name="Anantharaman K."/>
            <person name="Brown C.T."/>
            <person name="Hug L.A."/>
            <person name="Sharon I."/>
            <person name="Castelle C.J."/>
            <person name="Probst A.J."/>
            <person name="Thomas B.C."/>
            <person name="Singh A."/>
            <person name="Wilkins M.J."/>
            <person name="Karaoz U."/>
            <person name="Brodie E.L."/>
            <person name="Williams K.H."/>
            <person name="Hubbard S.S."/>
            <person name="Banfield J.F."/>
        </authorList>
    </citation>
    <scope>NUCLEOTIDE SEQUENCE [LARGE SCALE GENOMIC DNA]</scope>
</reference>
<organism evidence="2 3">
    <name type="scientific">Candidatus Kerfeldbacteria bacterium RIFCSPHIGHO2_02_FULL_42_14</name>
    <dbReference type="NCBI Taxonomy" id="1798540"/>
    <lineage>
        <taxon>Bacteria</taxon>
        <taxon>Candidatus Kerfeldiibacteriota</taxon>
    </lineage>
</organism>
<comment type="catalytic activity">
    <reaction evidence="1">
        <text>L-glutamyl-tRNA(Gln) + L-glutamine + ATP + H2O = L-glutaminyl-tRNA(Gln) + L-glutamate + ADP + phosphate + H(+)</text>
        <dbReference type="Rhea" id="RHEA:17521"/>
        <dbReference type="Rhea" id="RHEA-COMP:9681"/>
        <dbReference type="Rhea" id="RHEA-COMP:9684"/>
        <dbReference type="ChEBI" id="CHEBI:15377"/>
        <dbReference type="ChEBI" id="CHEBI:15378"/>
        <dbReference type="ChEBI" id="CHEBI:29985"/>
        <dbReference type="ChEBI" id="CHEBI:30616"/>
        <dbReference type="ChEBI" id="CHEBI:43474"/>
        <dbReference type="ChEBI" id="CHEBI:58359"/>
        <dbReference type="ChEBI" id="CHEBI:78520"/>
        <dbReference type="ChEBI" id="CHEBI:78521"/>
        <dbReference type="ChEBI" id="CHEBI:456216"/>
    </reaction>
</comment>
<name>A0A1G2ASZ9_9BACT</name>
<dbReference type="GO" id="GO:0006412">
    <property type="term" value="P:translation"/>
    <property type="evidence" value="ECO:0007669"/>
    <property type="project" value="UniProtKB-UniRule"/>
</dbReference>
<comment type="catalytic activity">
    <reaction evidence="1">
        <text>L-aspartyl-tRNA(Asn) + L-glutamine + ATP + H2O = L-asparaginyl-tRNA(Asn) + L-glutamate + ADP + phosphate + 2 H(+)</text>
        <dbReference type="Rhea" id="RHEA:14513"/>
        <dbReference type="Rhea" id="RHEA-COMP:9674"/>
        <dbReference type="Rhea" id="RHEA-COMP:9677"/>
        <dbReference type="ChEBI" id="CHEBI:15377"/>
        <dbReference type="ChEBI" id="CHEBI:15378"/>
        <dbReference type="ChEBI" id="CHEBI:29985"/>
        <dbReference type="ChEBI" id="CHEBI:30616"/>
        <dbReference type="ChEBI" id="CHEBI:43474"/>
        <dbReference type="ChEBI" id="CHEBI:58359"/>
        <dbReference type="ChEBI" id="CHEBI:78515"/>
        <dbReference type="ChEBI" id="CHEBI:78516"/>
        <dbReference type="ChEBI" id="CHEBI:456216"/>
    </reaction>
</comment>
<accession>A0A1G2ASZ9</accession>
<protein>
    <recommendedName>
        <fullName evidence="1">Aspartyl/glutamyl-tRNA(Asn/Gln) amidotransferase subunit C</fullName>
        <shortName evidence="1">Asp/Glu-ADT subunit C</shortName>
        <ecNumber evidence="1">6.3.5.-</ecNumber>
    </recommendedName>
</protein>
<dbReference type="EC" id="6.3.5.-" evidence="1"/>
<dbReference type="GO" id="GO:0050566">
    <property type="term" value="F:asparaginyl-tRNA synthase (glutamine-hydrolyzing) activity"/>
    <property type="evidence" value="ECO:0007669"/>
    <property type="project" value="RHEA"/>
</dbReference>
<proteinExistence type="inferred from homology"/>
<dbReference type="Gene3D" id="1.10.20.60">
    <property type="entry name" value="Glu-tRNAGln amidotransferase C subunit, N-terminal domain"/>
    <property type="match status" value="1"/>
</dbReference>
<dbReference type="SUPFAM" id="SSF141000">
    <property type="entry name" value="Glu-tRNAGln amidotransferase C subunit"/>
    <property type="match status" value="1"/>
</dbReference>
<dbReference type="InterPro" id="IPR036113">
    <property type="entry name" value="Asp/Glu-ADT_sf_sub_c"/>
</dbReference>
<dbReference type="AlphaFoldDB" id="A0A1G2ASZ9"/>
<dbReference type="PANTHER" id="PTHR15004:SF0">
    <property type="entry name" value="GLUTAMYL-TRNA(GLN) AMIDOTRANSFERASE SUBUNIT C, MITOCHONDRIAL"/>
    <property type="match status" value="1"/>
</dbReference>
<keyword evidence="1" id="KW-0648">Protein biosynthesis</keyword>
<comment type="subunit">
    <text evidence="1">Heterotrimer of A, B and C subunits.</text>
</comment>
<dbReference type="InterPro" id="IPR003837">
    <property type="entry name" value="GatC"/>
</dbReference>
<dbReference type="GO" id="GO:0005524">
    <property type="term" value="F:ATP binding"/>
    <property type="evidence" value="ECO:0007669"/>
    <property type="project" value="UniProtKB-KW"/>
</dbReference>
<comment type="caution">
    <text evidence="2">The sequence shown here is derived from an EMBL/GenBank/DDBJ whole genome shotgun (WGS) entry which is preliminary data.</text>
</comment>
<dbReference type="STRING" id="1798540.A3B74_02710"/>
<keyword evidence="1" id="KW-0436">Ligase</keyword>
<evidence type="ECO:0000313" key="2">
    <source>
        <dbReference type="EMBL" id="OGY79659.1"/>
    </source>
</evidence>